<name>A0A6A4HWQ8_9AGAR</name>
<feature type="non-terminal residue" evidence="1">
    <location>
        <position position="62"/>
    </location>
</feature>
<organism evidence="1 2">
    <name type="scientific">Gymnopus androsaceus JB14</name>
    <dbReference type="NCBI Taxonomy" id="1447944"/>
    <lineage>
        <taxon>Eukaryota</taxon>
        <taxon>Fungi</taxon>
        <taxon>Dikarya</taxon>
        <taxon>Basidiomycota</taxon>
        <taxon>Agaricomycotina</taxon>
        <taxon>Agaricomycetes</taxon>
        <taxon>Agaricomycetidae</taxon>
        <taxon>Agaricales</taxon>
        <taxon>Marasmiineae</taxon>
        <taxon>Omphalotaceae</taxon>
        <taxon>Gymnopus</taxon>
    </lineage>
</organism>
<keyword evidence="2" id="KW-1185">Reference proteome</keyword>
<reference evidence="1" key="1">
    <citation type="journal article" date="2019" name="Environ. Microbiol.">
        <title>Fungal ecological strategies reflected in gene transcription - a case study of two litter decomposers.</title>
        <authorList>
            <person name="Barbi F."/>
            <person name="Kohler A."/>
            <person name="Barry K."/>
            <person name="Baskaran P."/>
            <person name="Daum C."/>
            <person name="Fauchery L."/>
            <person name="Ihrmark K."/>
            <person name="Kuo A."/>
            <person name="LaButti K."/>
            <person name="Lipzen A."/>
            <person name="Morin E."/>
            <person name="Grigoriev I.V."/>
            <person name="Henrissat B."/>
            <person name="Lindahl B."/>
            <person name="Martin F."/>
        </authorList>
    </citation>
    <scope>NUCLEOTIDE SEQUENCE</scope>
    <source>
        <strain evidence="1">JB14</strain>
    </source>
</reference>
<dbReference type="EMBL" id="ML769433">
    <property type="protein sequence ID" value="KAE9402646.1"/>
    <property type="molecule type" value="Genomic_DNA"/>
</dbReference>
<evidence type="ECO:0000313" key="2">
    <source>
        <dbReference type="Proteomes" id="UP000799118"/>
    </source>
</evidence>
<proteinExistence type="predicted"/>
<dbReference type="AlphaFoldDB" id="A0A6A4HWQ8"/>
<gene>
    <name evidence="1" type="ORF">BT96DRAFT_784491</name>
</gene>
<evidence type="ECO:0000313" key="1">
    <source>
        <dbReference type="EMBL" id="KAE9402646.1"/>
    </source>
</evidence>
<protein>
    <recommendedName>
        <fullName evidence="3">hAT-like transposase RNase-H fold domain-containing protein</fullName>
    </recommendedName>
</protein>
<feature type="non-terminal residue" evidence="1">
    <location>
        <position position="1"/>
    </location>
</feature>
<dbReference type="Proteomes" id="UP000799118">
    <property type="component" value="Unassembled WGS sequence"/>
</dbReference>
<sequence>ELKERDIPHCTKIRKWIMDLWNEYLKKLKKELKDVIGLISFTSDLWTDPNMTPFMAVTAHWI</sequence>
<evidence type="ECO:0008006" key="3">
    <source>
        <dbReference type="Google" id="ProtNLM"/>
    </source>
</evidence>
<accession>A0A6A4HWQ8</accession>